<evidence type="ECO:0000256" key="4">
    <source>
        <dbReference type="SAM" id="MobiDB-lite"/>
    </source>
</evidence>
<dbReference type="InterPro" id="IPR001482">
    <property type="entry name" value="T2SS/T4SS_dom"/>
</dbReference>
<dbReference type="InterPro" id="IPR007831">
    <property type="entry name" value="T2SS_GspE_N"/>
</dbReference>
<dbReference type="RefSeq" id="WP_267775450.1">
    <property type="nucleotide sequence ID" value="NZ_JAPNKE010000002.1"/>
</dbReference>
<comment type="similarity">
    <text evidence="1">Belongs to the GSP E family.</text>
</comment>
<dbReference type="Gene3D" id="3.30.300.160">
    <property type="entry name" value="Type II secretion system, protein E, N-terminal domain"/>
    <property type="match status" value="1"/>
</dbReference>
<accession>A0A9X3F5X9</accession>
<dbReference type="SUPFAM" id="SSF160246">
    <property type="entry name" value="EspE N-terminal domain-like"/>
    <property type="match status" value="1"/>
</dbReference>
<dbReference type="EMBL" id="JAPNKE010000002">
    <property type="protein sequence ID" value="MCY1012111.1"/>
    <property type="molecule type" value="Genomic_DNA"/>
</dbReference>
<dbReference type="Gene3D" id="3.40.50.300">
    <property type="entry name" value="P-loop containing nucleotide triphosphate hydrolases"/>
    <property type="match status" value="1"/>
</dbReference>
<name>A0A9X3F5X9_9BACT</name>
<dbReference type="GO" id="GO:0005886">
    <property type="term" value="C:plasma membrane"/>
    <property type="evidence" value="ECO:0007669"/>
    <property type="project" value="TreeGrafter"/>
</dbReference>
<feature type="domain" description="Type II secretion system protein GspE N-terminal" evidence="6">
    <location>
        <begin position="57"/>
        <end position="141"/>
    </location>
</feature>
<keyword evidence="8" id="KW-1185">Reference proteome</keyword>
<comment type="caution">
    <text evidence="7">The sequence shown here is derived from an EMBL/GenBank/DDBJ whole genome shotgun (WGS) entry which is preliminary data.</text>
</comment>
<evidence type="ECO:0000313" key="7">
    <source>
        <dbReference type="EMBL" id="MCY1012111.1"/>
    </source>
</evidence>
<dbReference type="Proteomes" id="UP001150924">
    <property type="component" value="Unassembled WGS sequence"/>
</dbReference>
<dbReference type="InterPro" id="IPR027417">
    <property type="entry name" value="P-loop_NTPase"/>
</dbReference>
<keyword evidence="3" id="KW-0067">ATP-binding</keyword>
<dbReference type="Gene3D" id="3.30.450.90">
    <property type="match status" value="1"/>
</dbReference>
<feature type="domain" description="Bacterial type II secretion system protein E" evidence="5">
    <location>
        <begin position="181"/>
        <end position="468"/>
    </location>
</feature>
<keyword evidence="2" id="KW-0547">Nucleotide-binding</keyword>
<organism evidence="7 8">
    <name type="scientific">Nannocystis pusilla</name>
    <dbReference type="NCBI Taxonomy" id="889268"/>
    <lineage>
        <taxon>Bacteria</taxon>
        <taxon>Pseudomonadati</taxon>
        <taxon>Myxococcota</taxon>
        <taxon>Polyangia</taxon>
        <taxon>Nannocystales</taxon>
        <taxon>Nannocystaceae</taxon>
        <taxon>Nannocystis</taxon>
    </lineage>
</organism>
<feature type="compositionally biased region" description="Basic and acidic residues" evidence="4">
    <location>
        <begin position="549"/>
        <end position="560"/>
    </location>
</feature>
<dbReference type="InterPro" id="IPR037257">
    <property type="entry name" value="T2SS_E_N_sf"/>
</dbReference>
<evidence type="ECO:0000256" key="3">
    <source>
        <dbReference type="ARBA" id="ARBA00022840"/>
    </source>
</evidence>
<reference evidence="7" key="1">
    <citation type="submission" date="2022-11" db="EMBL/GenBank/DDBJ databases">
        <title>Minimal conservation of predation-associated metabolite biosynthetic gene clusters underscores biosynthetic potential of Myxococcota including descriptions for ten novel species: Archangium lansinium sp. nov., Myxococcus landrumus sp. nov., Nannocystis bai.</title>
        <authorList>
            <person name="Ahearne A."/>
            <person name="Stevens C."/>
            <person name="Phillips K."/>
        </authorList>
    </citation>
    <scope>NUCLEOTIDE SEQUENCE</scope>
    <source>
        <strain evidence="7">Na p29</strain>
    </source>
</reference>
<dbReference type="Pfam" id="PF00437">
    <property type="entry name" value="T2SSE"/>
    <property type="match status" value="1"/>
</dbReference>
<feature type="compositionally biased region" description="Low complexity" evidence="4">
    <location>
        <begin position="532"/>
        <end position="544"/>
    </location>
</feature>
<evidence type="ECO:0000256" key="1">
    <source>
        <dbReference type="ARBA" id="ARBA00006611"/>
    </source>
</evidence>
<evidence type="ECO:0000256" key="2">
    <source>
        <dbReference type="ARBA" id="ARBA00022741"/>
    </source>
</evidence>
<dbReference type="SUPFAM" id="SSF52540">
    <property type="entry name" value="P-loop containing nucleoside triphosphate hydrolases"/>
    <property type="match status" value="1"/>
</dbReference>
<gene>
    <name evidence="7" type="ORF">OV079_42500</name>
</gene>
<dbReference type="Gene3D" id="1.10.40.70">
    <property type="match status" value="1"/>
</dbReference>
<proteinExistence type="inferred from homology"/>
<dbReference type="PANTHER" id="PTHR30258">
    <property type="entry name" value="TYPE II SECRETION SYSTEM PROTEIN GSPE-RELATED"/>
    <property type="match status" value="1"/>
</dbReference>
<evidence type="ECO:0000259" key="5">
    <source>
        <dbReference type="Pfam" id="PF00437"/>
    </source>
</evidence>
<dbReference type="GO" id="GO:0016887">
    <property type="term" value="F:ATP hydrolysis activity"/>
    <property type="evidence" value="ECO:0007669"/>
    <property type="project" value="TreeGrafter"/>
</dbReference>
<dbReference type="AlphaFoldDB" id="A0A9X3F5X9"/>
<sequence length="637" mass="69282">MADRLGELLVHRDLISLPQLQRAQSEQRAFGKRLTTILLRLGFISERQLAGFLAEHFKVPYFDFATHEIDPSVIRTVDKSLAVRHLAVPVQRAGSKLIVAMADPNNMLAVDDLKFHTSLNIDAVVSLEPAIEAAIARYYDKVDLAAPYGEVLGGLGLEPAVSLPERERPPPQLSEPEQTMAGRLCEAILRNALAKGASDIHIEPYEKGMRVRYRIDGALYHEMDPPLGYGASLIGKFKQQAGLDVGDRRLPLEGRLRFKAGKEREVAFHVVTLPTVFGEALRLRLLDRAALPADLARLGIDGEPLRQVRAALHRAHGLVLVAGLAGAGRSTTLCTALGELTADSVRIATVEDPVEYHLQGVSQVQVHPELGPAAAVRAVLRQDPDIVMVSELRDFETAELCAKAAAGGRRVLAALSAGDAAAALVQLVYLGVEPHVIAAAASLVIAQRLVRRLCPECAEPDPSCSVQRLVDAGVPPALARDASPRRARLQGLPRRLPRAHRDLRGHVDRRVAARADHGRRRRLRAAGRGGAARHAPAATGGAVARGRRHDLDRRGPARDHRLTRRTGMPLFVWEARTSAGEIRGGELAGVDEVQVIEALRRRGLRVTRVDRSSRRGAPRLAEAPAEALLPALRQFRP</sequence>
<dbReference type="GO" id="GO:0005524">
    <property type="term" value="F:ATP binding"/>
    <property type="evidence" value="ECO:0007669"/>
    <property type="project" value="UniProtKB-KW"/>
</dbReference>
<protein>
    <submittedName>
        <fullName evidence="7">ATPase, T2SS/T4P/T4SS family</fullName>
    </submittedName>
</protein>
<dbReference type="PANTHER" id="PTHR30258:SF1">
    <property type="entry name" value="PROTEIN TRANSPORT PROTEIN HOFB HOMOLOG"/>
    <property type="match status" value="1"/>
</dbReference>
<evidence type="ECO:0000313" key="8">
    <source>
        <dbReference type="Proteomes" id="UP001150924"/>
    </source>
</evidence>
<feature type="region of interest" description="Disordered" evidence="4">
    <location>
        <begin position="512"/>
        <end position="561"/>
    </location>
</feature>
<evidence type="ECO:0000259" key="6">
    <source>
        <dbReference type="Pfam" id="PF05157"/>
    </source>
</evidence>
<dbReference type="Pfam" id="PF05157">
    <property type="entry name" value="MshEN"/>
    <property type="match status" value="1"/>
</dbReference>